<accession>A0A0G9GJR2</accession>
<dbReference type="GO" id="GO:0051920">
    <property type="term" value="F:peroxiredoxin activity"/>
    <property type="evidence" value="ECO:0007669"/>
    <property type="project" value="InterPro"/>
</dbReference>
<sequence>MENKQRLINGKAMLQRVDAEAADHVMASLDRVAPDVAKLILEFAFNDIYTRPGLSLQQRELVTITSLLTQGDTADQLRVHLNGCLNVGLSRTEIVETCIHCIPYVGFPKVLNALTVVKEVFAKKEDLS</sequence>
<dbReference type="PANTHER" id="PTHR33570:SF2">
    <property type="entry name" value="CARBOXYMUCONOLACTONE DECARBOXYLASE-LIKE DOMAIN-CONTAINING PROTEIN"/>
    <property type="match status" value="1"/>
</dbReference>
<dbReference type="Proteomes" id="UP000076872">
    <property type="component" value="Unassembled WGS sequence"/>
</dbReference>
<evidence type="ECO:0000313" key="4">
    <source>
        <dbReference type="EMBL" id="ODO62813.1"/>
    </source>
</evidence>
<dbReference type="SUPFAM" id="SSF69118">
    <property type="entry name" value="AhpD-like"/>
    <property type="match status" value="1"/>
</dbReference>
<evidence type="ECO:0000259" key="1">
    <source>
        <dbReference type="Pfam" id="PF02627"/>
    </source>
</evidence>
<reference evidence="4 7" key="2">
    <citation type="submission" date="2016-08" db="EMBL/GenBank/DDBJ databases">
        <title>Genome sequencing of Lactobacillus plantarum JSA22, isolated from fermented soybean paste.</title>
        <authorList>
            <person name="Choi H.S."/>
        </authorList>
    </citation>
    <scope>NUCLEOTIDE SEQUENCE [LARGE SCALE GENOMIC DNA]</scope>
    <source>
        <strain evidence="4 7">JSA22</strain>
    </source>
</reference>
<dbReference type="InterPro" id="IPR003779">
    <property type="entry name" value="CMD-like"/>
</dbReference>
<dbReference type="EMBL" id="MCOL01000001">
    <property type="protein sequence ID" value="ODO62813.1"/>
    <property type="molecule type" value="Genomic_DNA"/>
</dbReference>
<proteinExistence type="predicted"/>
<dbReference type="Proteomes" id="UP000076989">
    <property type="component" value="Unassembled WGS sequence"/>
</dbReference>
<protein>
    <submittedName>
        <fullName evidence="2 4">Carboxymuconolactone decarboxylase</fullName>
        <ecNumber evidence="4">4.1.1.44</ecNumber>
    </submittedName>
</protein>
<evidence type="ECO:0000313" key="7">
    <source>
        <dbReference type="Proteomes" id="UP000094892"/>
    </source>
</evidence>
<dbReference type="EMBL" id="LUWI01000022">
    <property type="protein sequence ID" value="KZU03560.1"/>
    <property type="molecule type" value="Genomic_DNA"/>
</dbReference>
<dbReference type="PANTHER" id="PTHR33570">
    <property type="entry name" value="4-CARBOXYMUCONOLACTONE DECARBOXYLASE FAMILY PROTEIN"/>
    <property type="match status" value="1"/>
</dbReference>
<evidence type="ECO:0000313" key="5">
    <source>
        <dbReference type="Proteomes" id="UP000076872"/>
    </source>
</evidence>
<comment type="caution">
    <text evidence="4">The sequence shown here is derived from an EMBL/GenBank/DDBJ whole genome shotgun (WGS) entry which is preliminary data.</text>
</comment>
<organism evidence="4 7">
    <name type="scientific">Lactiplantibacillus plantarum</name>
    <name type="common">Lactobacillus plantarum</name>
    <dbReference type="NCBI Taxonomy" id="1590"/>
    <lineage>
        <taxon>Bacteria</taxon>
        <taxon>Bacillati</taxon>
        <taxon>Bacillota</taxon>
        <taxon>Bacilli</taxon>
        <taxon>Lactobacillales</taxon>
        <taxon>Lactobacillaceae</taxon>
        <taxon>Lactiplantibacillus</taxon>
    </lineage>
</organism>
<keyword evidence="4" id="KW-0456">Lyase</keyword>
<dbReference type="Gene3D" id="1.20.1290.10">
    <property type="entry name" value="AhpD-like"/>
    <property type="match status" value="1"/>
</dbReference>
<dbReference type="Pfam" id="PF02627">
    <property type="entry name" value="CMD"/>
    <property type="match status" value="1"/>
</dbReference>
<dbReference type="InterPro" id="IPR052512">
    <property type="entry name" value="4CMD/NDH-1_regulator"/>
</dbReference>
<dbReference type="GO" id="GO:0047575">
    <property type="term" value="F:4-carboxymuconolactone decarboxylase activity"/>
    <property type="evidence" value="ECO:0007669"/>
    <property type="project" value="UniProtKB-EC"/>
</dbReference>
<evidence type="ECO:0000313" key="2">
    <source>
        <dbReference type="EMBL" id="KZU03560.1"/>
    </source>
</evidence>
<dbReference type="EC" id="4.1.1.44" evidence="4"/>
<reference evidence="5 6" key="1">
    <citation type="submission" date="2016-03" db="EMBL/GenBank/DDBJ databases">
        <title>Comparative genomics of 54 Lactobacillus plantarum strains reveals genomic uncoupling from niche constraints.</title>
        <authorList>
            <person name="Martino M.E."/>
        </authorList>
    </citation>
    <scope>NUCLEOTIDE SEQUENCE [LARGE SCALE GENOMIC DNA]</scope>
    <source>
        <strain evidence="3 5">NAB2</strain>
        <strain evidence="2 6">Nizo2260</strain>
    </source>
</reference>
<dbReference type="Proteomes" id="UP000094892">
    <property type="component" value="Unassembled WGS sequence"/>
</dbReference>
<evidence type="ECO:0000313" key="6">
    <source>
        <dbReference type="Proteomes" id="UP000076989"/>
    </source>
</evidence>
<dbReference type="EMBL" id="LUXO01000030">
    <property type="protein sequence ID" value="KZV02697.1"/>
    <property type="molecule type" value="Genomic_DNA"/>
</dbReference>
<dbReference type="RefSeq" id="WP_003643418.1">
    <property type="nucleotide sequence ID" value="NZ_AP028145.1"/>
</dbReference>
<gene>
    <name evidence="4" type="ORF">LPJSA22_02831</name>
    <name evidence="3" type="ORF">NAB2_1851</name>
    <name evidence="2" type="ORF">Nizo2260_1800</name>
</gene>
<dbReference type="InterPro" id="IPR029032">
    <property type="entry name" value="AhpD-like"/>
</dbReference>
<feature type="domain" description="Carboxymuconolactone decarboxylase-like" evidence="1">
    <location>
        <begin position="34"/>
        <end position="119"/>
    </location>
</feature>
<evidence type="ECO:0000313" key="3">
    <source>
        <dbReference type="EMBL" id="KZV02697.1"/>
    </source>
</evidence>
<dbReference type="AlphaFoldDB" id="A0A0G9GJR2"/>
<name>A0A0G9GJR2_LACPN</name>
<dbReference type="GeneID" id="77216272"/>
<dbReference type="PATRIC" id="fig|1590.142.peg.2812"/>